<comment type="caution">
    <text evidence="1">The sequence shown here is derived from an EMBL/GenBank/DDBJ whole genome shotgun (WGS) entry which is preliminary data.</text>
</comment>
<dbReference type="Proteomes" id="UP000316167">
    <property type="component" value="Unassembled WGS sequence"/>
</dbReference>
<evidence type="ECO:0000313" key="2">
    <source>
        <dbReference type="Proteomes" id="UP000316167"/>
    </source>
</evidence>
<sequence length="203" mass="22499">MSELYHPVLGKKKIIKALIISLLIASVLLVGAVLPAEYGLDPTGIGKKLGFTRLHVSADSTTVVRASYPRIKMAEAGSDSTVAKPVEANNPPPSQQYEIREDSVQVTVPAGKGIEYKIYMLKHGQVKYEWTTDKDVLYVDFHGEVNQAQAVKDVYYESYTLAYADNMVGTLLSPFEGKHGWYFRNNGKSDVVVTIRLKGQYVI</sequence>
<dbReference type="AlphaFoldDB" id="A0A562SC97"/>
<name>A0A562SC97_9BACT</name>
<dbReference type="OrthoDB" id="952847at2"/>
<organism evidence="1 2">
    <name type="scientific">Lacibacter cauensis</name>
    <dbReference type="NCBI Taxonomy" id="510947"/>
    <lineage>
        <taxon>Bacteria</taxon>
        <taxon>Pseudomonadati</taxon>
        <taxon>Bacteroidota</taxon>
        <taxon>Chitinophagia</taxon>
        <taxon>Chitinophagales</taxon>
        <taxon>Chitinophagaceae</taxon>
        <taxon>Lacibacter</taxon>
    </lineage>
</organism>
<gene>
    <name evidence="1" type="ORF">IQ13_3396</name>
</gene>
<dbReference type="RefSeq" id="WP_144887794.1">
    <property type="nucleotide sequence ID" value="NZ_VLLE01000006.1"/>
</dbReference>
<evidence type="ECO:0000313" key="1">
    <source>
        <dbReference type="EMBL" id="TWI79005.1"/>
    </source>
</evidence>
<accession>A0A562SC97</accession>
<protein>
    <submittedName>
        <fullName evidence="1">Uncharacterized protein</fullName>
    </submittedName>
</protein>
<dbReference type="EMBL" id="VLLE01000006">
    <property type="protein sequence ID" value="TWI79005.1"/>
    <property type="molecule type" value="Genomic_DNA"/>
</dbReference>
<proteinExistence type="predicted"/>
<keyword evidence="2" id="KW-1185">Reference proteome</keyword>
<reference evidence="1 2" key="1">
    <citation type="journal article" date="2015" name="Stand. Genomic Sci.">
        <title>Genomic Encyclopedia of Bacterial and Archaeal Type Strains, Phase III: the genomes of soil and plant-associated and newly described type strains.</title>
        <authorList>
            <person name="Whitman W.B."/>
            <person name="Woyke T."/>
            <person name="Klenk H.P."/>
            <person name="Zhou Y."/>
            <person name="Lilburn T.G."/>
            <person name="Beck B.J."/>
            <person name="De Vos P."/>
            <person name="Vandamme P."/>
            <person name="Eisen J.A."/>
            <person name="Garrity G."/>
            <person name="Hugenholtz P."/>
            <person name="Kyrpides N.C."/>
        </authorList>
    </citation>
    <scope>NUCLEOTIDE SEQUENCE [LARGE SCALE GENOMIC DNA]</scope>
    <source>
        <strain evidence="1 2">CGMCC 1.7271</strain>
    </source>
</reference>